<dbReference type="EMBL" id="SIPS01000001">
    <property type="protein sequence ID" value="TAW32049.1"/>
    <property type="molecule type" value="Genomic_DNA"/>
</dbReference>
<gene>
    <name evidence="1" type="ORF">ELI19_22180</name>
</gene>
<protein>
    <submittedName>
        <fullName evidence="1">Uncharacterized protein</fullName>
    </submittedName>
</protein>
<organism evidence="1 2">
    <name type="scientific">Rhizobium leguminosarum</name>
    <dbReference type="NCBI Taxonomy" id="384"/>
    <lineage>
        <taxon>Bacteria</taxon>
        <taxon>Pseudomonadati</taxon>
        <taxon>Pseudomonadota</taxon>
        <taxon>Alphaproteobacteria</taxon>
        <taxon>Hyphomicrobiales</taxon>
        <taxon>Rhizobiaceae</taxon>
        <taxon>Rhizobium/Agrobacterium group</taxon>
        <taxon>Rhizobium</taxon>
    </lineage>
</organism>
<dbReference type="AlphaFoldDB" id="A0ABD7PYV4"/>
<proteinExistence type="predicted"/>
<dbReference type="Proteomes" id="UP000292036">
    <property type="component" value="Unassembled WGS sequence"/>
</dbReference>
<dbReference type="RefSeq" id="WP_130709155.1">
    <property type="nucleotide sequence ID" value="NZ_SIOS01000001.1"/>
</dbReference>
<accession>A0ABD7PYV4</accession>
<comment type="caution">
    <text evidence="1">The sequence shown here is derived from an EMBL/GenBank/DDBJ whole genome shotgun (WGS) entry which is preliminary data.</text>
</comment>
<evidence type="ECO:0000313" key="1">
    <source>
        <dbReference type="EMBL" id="TAW32049.1"/>
    </source>
</evidence>
<reference evidence="1 2" key="1">
    <citation type="submission" date="2019-02" db="EMBL/GenBank/DDBJ databases">
        <title>The genomic architecture of introgression among sibling species of bacteria.</title>
        <authorList>
            <person name="Cavassim M.I.A."/>
            <person name="Moeskjaer S."/>
            <person name="Moslemi C."/>
            <person name="Fields B."/>
            <person name="Bachmann A."/>
            <person name="Vilhjalmsson B."/>
            <person name="Schierup M.H."/>
            <person name="Young J.P.W."/>
            <person name="Andersen S.U."/>
        </authorList>
    </citation>
    <scope>NUCLEOTIDE SEQUENCE [LARGE SCALE GENOMIC DNA]</scope>
    <source>
        <strain evidence="1 2">SM151B</strain>
    </source>
</reference>
<evidence type="ECO:0000313" key="2">
    <source>
        <dbReference type="Proteomes" id="UP000292036"/>
    </source>
</evidence>
<name>A0ABD7PYV4_RHILE</name>
<sequence>MLSDEAFLRNLPRCLDLADRLRLEAVVTSYDVASFAFEQLRQLLEEIGSHPEGYLFTKRERVQAALLSWTIIDHLHNVRQLTKWIQVGRESLQRFSETVATATAMRNRMDHLFSNIDNLASAKGSSLPLHGFISFYLPADPDGHFDNVNFPLGDLQHAKQHSATIDTWATPPTASVGDVNFAAFDLQINFSAVIAELEETISTLNDICEESSRARIAHVAAGLGENPDELFNNRVSGSFQFRLRRRLPGYG</sequence>